<keyword evidence="1" id="KW-0175">Coiled coil</keyword>
<evidence type="ECO:0000313" key="4">
    <source>
        <dbReference type="Proteomes" id="UP000202719"/>
    </source>
</evidence>
<reference evidence="3" key="3">
    <citation type="submission" date="2016-01" db="EMBL/GenBank/DDBJ databases">
        <authorList>
            <person name="McClelland M."/>
            <person name="Jain A."/>
            <person name="Saraogi P."/>
            <person name="Mendelson R."/>
            <person name="Westerman R."/>
            <person name="SanMiguel P."/>
            <person name="Csonka L."/>
        </authorList>
    </citation>
    <scope>NUCLEOTIDE SEQUENCE</scope>
    <source>
        <strain evidence="3">Enping</strain>
    </source>
</reference>
<sequence>MTTSDVIHKLEYNDIYVFDWCVLEDVENNDIGLDATCLIDNGYCVDNISPHAIRDGVKYYTVSDLFSINADNDLYHMMLEQFVFQKLPPYIKNFNDTKSVQKIKKRIDLTRKYLLFRYKIVNIKPPMQQQQQQQQQLEDDNNQVESKNENKEVEIEESLSQKLCKSLNQSVILYFDYLKNYQNDNSNNVADVIYLEINFNRFLKGVISALEALLDWK</sequence>
<dbReference type="OrthoDB" id="20040at10239"/>
<evidence type="ECO:0000313" key="2">
    <source>
        <dbReference type="EMBL" id="ALN41980.1"/>
    </source>
</evidence>
<reference evidence="3 4" key="1">
    <citation type="journal article" date="2015" name="Virol. Sin.">
        <title>Genome sequencing and analysis of a granulovirus isolated from the Asiatic rice leafroller, Cnaphalocrocis medinalis.</title>
        <authorList>
            <person name="Zhang S."/>
            <person name="Zhu Z."/>
            <person name="Sun S."/>
            <person name="Chen Q."/>
            <person name="Deng F."/>
            <person name="Yang K."/>
        </authorList>
    </citation>
    <scope>NUCLEOTIDE SEQUENCE [LARGE SCALE GENOMIC DNA]</scope>
    <source>
        <strain evidence="3 4">Enping</strain>
    </source>
</reference>
<dbReference type="GeneID" id="26855070"/>
<dbReference type="KEGG" id="vg:26855070"/>
<proteinExistence type="predicted"/>
<feature type="coiled-coil region" evidence="1">
    <location>
        <begin position="127"/>
        <end position="161"/>
    </location>
</feature>
<dbReference type="RefSeq" id="YP_009229962.1">
    <property type="nucleotide sequence ID" value="NC_029304.2"/>
</dbReference>
<evidence type="ECO:0000256" key="1">
    <source>
        <dbReference type="SAM" id="Coils"/>
    </source>
</evidence>
<keyword evidence="4" id="KW-1185">Reference proteome</keyword>
<dbReference type="Proteomes" id="UP000202719">
    <property type="component" value="Segment"/>
</dbReference>
<reference evidence="2" key="2">
    <citation type="journal article" date="2016" name="PLoS ONE">
        <title>Genome of Cnaphalocrocis medinalis Granulovirus, the First Crambidae-Infecting Betabaculovirus Isolated from Rice Leaffolder to Sequenced.</title>
        <authorList>
            <person name="Han G."/>
            <person name="Xu J."/>
            <person name="Liu Q."/>
            <person name="Li C."/>
            <person name="Xu H."/>
            <person name="Lu Z."/>
        </authorList>
    </citation>
    <scope>NUCLEOTIDE SEQUENCE</scope>
</reference>
<name>A0A0X9IIE2_9BBAC</name>
<evidence type="ECO:0000313" key="3">
    <source>
        <dbReference type="EMBL" id="AMF83795.1"/>
    </source>
</evidence>
<dbReference type="EMBL" id="KP658210">
    <property type="protein sequence ID" value="ALN41980.1"/>
    <property type="molecule type" value="Genomic_DNA"/>
</dbReference>
<organism evidence="2">
    <name type="scientific">Cnaphalocrocis medinalis granulovirus</name>
    <dbReference type="NCBI Taxonomy" id="1750712"/>
    <lineage>
        <taxon>Viruses</taxon>
        <taxon>Viruses incertae sedis</taxon>
        <taxon>Naldaviricetes</taxon>
        <taxon>Lefavirales</taxon>
        <taxon>Baculoviridae</taxon>
        <taxon>Betabaculovirus</taxon>
        <taxon>Betabaculovirus cnamedinalis</taxon>
    </lineage>
</organism>
<accession>A0A0X9IIE2</accession>
<protein>
    <submittedName>
        <fullName evidence="2">ChocGV_gp024</fullName>
    </submittedName>
</protein>
<dbReference type="EMBL" id="KU593505">
    <property type="protein sequence ID" value="AMF83795.1"/>
    <property type="molecule type" value="Genomic_DNA"/>
</dbReference>